<name>D6YUL7_WADCW</name>
<dbReference type="AlphaFoldDB" id="D6YUL7"/>
<dbReference type="EMBL" id="CP001928">
    <property type="protein sequence ID" value="ADI37828.1"/>
    <property type="molecule type" value="Genomic_DNA"/>
</dbReference>
<dbReference type="STRING" id="716544.wcw_0456"/>
<dbReference type="Proteomes" id="UP000001505">
    <property type="component" value="Chromosome"/>
</dbReference>
<proteinExistence type="predicted"/>
<dbReference type="KEGG" id="wch:wcw_0456"/>
<sequence>MAERRRSCLVLPGKGLNRAARWLNFAEKEVKAACKMEGMAAKISREIAPKIERPVKDVVSNGGKGQIWSETKKRSSVTNAYKHWKDHGNEFPELNNAKEYVDRAHNFLRDPSALSRTRPNGEILKYDSRSNTFGSYTKDGIPKTLFKPDPSKHRHSTNLEYFYGQ</sequence>
<accession>D6YUL7</accession>
<keyword evidence="2" id="KW-1185">Reference proteome</keyword>
<organism evidence="1 2">
    <name type="scientific">Waddlia chondrophila (strain ATCC VR-1470 / WSU 86-1044)</name>
    <dbReference type="NCBI Taxonomy" id="716544"/>
    <lineage>
        <taxon>Bacteria</taxon>
        <taxon>Pseudomonadati</taxon>
        <taxon>Chlamydiota</taxon>
        <taxon>Chlamydiia</taxon>
        <taxon>Parachlamydiales</taxon>
        <taxon>Waddliaceae</taxon>
        <taxon>Waddlia</taxon>
    </lineage>
</organism>
<reference evidence="1 2" key="1">
    <citation type="journal article" date="2010" name="PLoS ONE">
        <title>The Waddlia genome: a window into chlamydial biology.</title>
        <authorList>
            <person name="Bertelli C."/>
            <person name="Collyn F."/>
            <person name="Croxatto A."/>
            <person name="Ruckert C."/>
            <person name="Polkinghorne A."/>
            <person name="Kebbi-Beghdadi C."/>
            <person name="Goesmann A."/>
            <person name="Vaughan L."/>
            <person name="Greub G."/>
        </authorList>
    </citation>
    <scope>NUCLEOTIDE SEQUENCE [LARGE SCALE GENOMIC DNA]</scope>
    <source>
        <strain evidence="2">ATCC VR-1470 / WSU 86-1044</strain>
    </source>
</reference>
<evidence type="ECO:0000313" key="2">
    <source>
        <dbReference type="Proteomes" id="UP000001505"/>
    </source>
</evidence>
<dbReference type="eggNOG" id="COG5529">
    <property type="taxonomic scope" value="Bacteria"/>
</dbReference>
<protein>
    <submittedName>
        <fullName evidence="1">Putative rhs family protein remnant</fullName>
    </submittedName>
</protein>
<dbReference type="HOGENOM" id="CLU_1610105_0_0_0"/>
<evidence type="ECO:0000313" key="1">
    <source>
        <dbReference type="EMBL" id="ADI37828.1"/>
    </source>
</evidence>
<gene>
    <name evidence="1" type="primary">rhs15</name>
    <name evidence="1" type="ordered locus">wcw_0456</name>
</gene>